<sequence>MIFGKKFRTKAVEVERVGLPGNAYEGGRDTAGNDFQHSAIGVDEGERVYLGLAQGDELAGRAGGEEEVSFGVHELEQEYAFVLLVQMPEHTLADASEIDLKGEVAGIAGGVGDTNGNLA</sequence>
<evidence type="ECO:0000313" key="1">
    <source>
        <dbReference type="EMBL" id="ERI81406.1"/>
    </source>
</evidence>
<dbReference type="HOGENOM" id="CLU_2056667_0_0_10"/>
<dbReference type="Proteomes" id="UP000016496">
    <property type="component" value="Unassembled WGS sequence"/>
</dbReference>
<dbReference type="EMBL" id="AWSV01000162">
    <property type="protein sequence ID" value="ERI81406.1"/>
    <property type="molecule type" value="Genomic_DNA"/>
</dbReference>
<proteinExistence type="predicted"/>
<reference evidence="1 2" key="1">
    <citation type="submission" date="2013-08" db="EMBL/GenBank/DDBJ databases">
        <authorList>
            <person name="Weinstock G."/>
            <person name="Sodergren E."/>
            <person name="Wylie T."/>
            <person name="Fulton L."/>
            <person name="Fulton R."/>
            <person name="Fronick C."/>
            <person name="O'Laughlin M."/>
            <person name="Godfrey J."/>
            <person name="Miner T."/>
            <person name="Herter B."/>
            <person name="Appelbaum E."/>
            <person name="Cordes M."/>
            <person name="Lek S."/>
            <person name="Wollam A."/>
            <person name="Pepin K.H."/>
            <person name="Palsikar V.B."/>
            <person name="Mitreva M."/>
            <person name="Wilson R.K."/>
        </authorList>
    </citation>
    <scope>NUCLEOTIDE SEQUENCE [LARGE SCALE GENOMIC DNA]</scope>
    <source>
        <strain evidence="1 2">F0041</strain>
    </source>
</reference>
<evidence type="ECO:0000313" key="2">
    <source>
        <dbReference type="Proteomes" id="UP000016496"/>
    </source>
</evidence>
<gene>
    <name evidence="1" type="ORF">HMPREF1981_03170</name>
</gene>
<organism evidence="1 2">
    <name type="scientific">Bacteroides pyogenes F0041</name>
    <dbReference type="NCBI Taxonomy" id="1321819"/>
    <lineage>
        <taxon>Bacteria</taxon>
        <taxon>Pseudomonadati</taxon>
        <taxon>Bacteroidota</taxon>
        <taxon>Bacteroidia</taxon>
        <taxon>Bacteroidales</taxon>
        <taxon>Bacteroidaceae</taxon>
        <taxon>Bacteroides</taxon>
    </lineage>
</organism>
<protein>
    <submittedName>
        <fullName evidence="1">Uncharacterized protein</fullName>
    </submittedName>
</protein>
<comment type="caution">
    <text evidence="1">The sequence shown here is derived from an EMBL/GenBank/DDBJ whole genome shotgun (WGS) entry which is preliminary data.</text>
</comment>
<name>U2DNX8_9BACE</name>
<dbReference type="AlphaFoldDB" id="U2DNX8"/>
<accession>U2DNX8</accession>